<keyword evidence="8" id="KW-1185">Reference proteome</keyword>
<proteinExistence type="inferred from homology"/>
<dbReference type="InterPro" id="IPR034666">
    <property type="entry name" value="ARPC2/4"/>
</dbReference>
<dbReference type="STRING" id="1314790.A0A1Y1XXS0"/>
<protein>
    <recommendedName>
        <fullName evidence="6">Arp2/3 complex 34 kDa subunit</fullName>
    </recommendedName>
</protein>
<dbReference type="SUPFAM" id="SSF69645">
    <property type="entry name" value="Arp2/3 complex subunits"/>
    <property type="match status" value="2"/>
</dbReference>
<evidence type="ECO:0000256" key="1">
    <source>
        <dbReference type="ARBA" id="ARBA00004245"/>
    </source>
</evidence>
<dbReference type="GO" id="GO:0005200">
    <property type="term" value="F:structural constituent of cytoskeleton"/>
    <property type="evidence" value="ECO:0007669"/>
    <property type="project" value="TreeGrafter"/>
</dbReference>
<dbReference type="InterPro" id="IPR007188">
    <property type="entry name" value="ARPC2"/>
</dbReference>
<dbReference type="FunFam" id="3.30.1460.20:FF:000005">
    <property type="entry name" value="Arp2/3 complex 34 kDa subunit"/>
    <property type="match status" value="1"/>
</dbReference>
<evidence type="ECO:0000256" key="6">
    <source>
        <dbReference type="RuleBase" id="RU364015"/>
    </source>
</evidence>
<dbReference type="GO" id="GO:0034314">
    <property type="term" value="P:Arp2/3 complex-mediated actin nucleation"/>
    <property type="evidence" value="ECO:0007669"/>
    <property type="project" value="InterPro"/>
</dbReference>
<gene>
    <name evidence="7" type="ORF">K493DRAFT_288256</name>
</gene>
<evidence type="ECO:0000313" key="8">
    <source>
        <dbReference type="Proteomes" id="UP000193498"/>
    </source>
</evidence>
<dbReference type="OrthoDB" id="148331at2759"/>
<comment type="subcellular location">
    <subcellularLocation>
        <location evidence="1 6">Cytoplasm</location>
        <location evidence="1 6">Cytoskeleton</location>
    </subcellularLocation>
</comment>
<keyword evidence="3 6" id="KW-0963">Cytoplasm</keyword>
<comment type="function">
    <text evidence="6">Functions as actin-binding component of the Arp2/3 complex which is involved in regulation of actin polymerization and together with an activating nucleation-promoting factor (NPF) mediates the formation of branched actin networks.</text>
</comment>
<dbReference type="Pfam" id="PF04045">
    <property type="entry name" value="P34-Arc"/>
    <property type="match status" value="1"/>
</dbReference>
<dbReference type="GO" id="GO:0006897">
    <property type="term" value="P:endocytosis"/>
    <property type="evidence" value="ECO:0007669"/>
    <property type="project" value="UniProtKB-ARBA"/>
</dbReference>
<dbReference type="FunFam" id="3.30.1460.20:FF:000009">
    <property type="entry name" value="Arp2/3 complex 34 kDa subunit"/>
    <property type="match status" value="1"/>
</dbReference>
<dbReference type="Gene3D" id="3.30.1460.20">
    <property type="match status" value="2"/>
</dbReference>
<dbReference type="EMBL" id="MCFE01000387">
    <property type="protein sequence ID" value="ORX90276.1"/>
    <property type="molecule type" value="Genomic_DNA"/>
</dbReference>
<comment type="similarity">
    <text evidence="2 6">Belongs to the ARPC2 family.</text>
</comment>
<name>A0A1Y1XXS0_9FUNG</name>
<dbReference type="FunCoup" id="A0A1Y1XXS0">
    <property type="interactions" value="572"/>
</dbReference>
<sequence length="299" mass="34867">MILLEPNSMILEDTLFKILNSEKHEVVDLILADYDSVSYHISTPETKTQLLISMAMKCYNDLEQYGAREILEREFSSYVTNTEQGYNFSLAVDLENFSEDKTEFSKKIGLLKRYAFAAPFERAFQEQAAENANADLMTINYRENESFYIKPSADRVTVVFSTEFQEEMDRVFGKVFLQEFVDARRQPAIQNAPQVLYSSREPPLEIRGIPKTSDSEGFGYVTFVLFPRHFIEGDIRENTISQIQLFRDYLHYHIKCSKAYMHSRMRQRVSDFLKVLNRAKPEVANAEKKTITGRSFRRQ</sequence>
<keyword evidence="4 6" id="KW-0009">Actin-binding</keyword>
<evidence type="ECO:0000256" key="2">
    <source>
        <dbReference type="ARBA" id="ARBA00007192"/>
    </source>
</evidence>
<comment type="subunit">
    <text evidence="6">Component of the Arp2/3 complex.</text>
</comment>
<dbReference type="GO" id="GO:0030041">
    <property type="term" value="P:actin filament polymerization"/>
    <property type="evidence" value="ECO:0007669"/>
    <property type="project" value="InterPro"/>
</dbReference>
<dbReference type="GO" id="GO:0005885">
    <property type="term" value="C:Arp2/3 protein complex"/>
    <property type="evidence" value="ECO:0007669"/>
    <property type="project" value="InterPro"/>
</dbReference>
<keyword evidence="5 6" id="KW-0206">Cytoskeleton</keyword>
<dbReference type="Proteomes" id="UP000193498">
    <property type="component" value="Unassembled WGS sequence"/>
</dbReference>
<dbReference type="InParanoid" id="A0A1Y1XXS0"/>
<dbReference type="AlphaFoldDB" id="A0A1Y1XXS0"/>
<evidence type="ECO:0000256" key="3">
    <source>
        <dbReference type="ARBA" id="ARBA00022490"/>
    </source>
</evidence>
<dbReference type="GO" id="GO:0051015">
    <property type="term" value="F:actin filament binding"/>
    <property type="evidence" value="ECO:0007669"/>
    <property type="project" value="TreeGrafter"/>
</dbReference>
<dbReference type="PANTHER" id="PTHR12058">
    <property type="entry name" value="ARP2/3 COMPLEX 34 KDA SUBUNIT"/>
    <property type="match status" value="1"/>
</dbReference>
<evidence type="ECO:0000256" key="5">
    <source>
        <dbReference type="ARBA" id="ARBA00023212"/>
    </source>
</evidence>
<reference evidence="7 8" key="1">
    <citation type="submission" date="2016-07" db="EMBL/GenBank/DDBJ databases">
        <title>Pervasive Adenine N6-methylation of Active Genes in Fungi.</title>
        <authorList>
            <consortium name="DOE Joint Genome Institute"/>
            <person name="Mondo S.J."/>
            <person name="Dannebaum R.O."/>
            <person name="Kuo R.C."/>
            <person name="Labutti K."/>
            <person name="Haridas S."/>
            <person name="Kuo A."/>
            <person name="Salamov A."/>
            <person name="Ahrendt S.R."/>
            <person name="Lipzen A."/>
            <person name="Sullivan W."/>
            <person name="Andreopoulos W.B."/>
            <person name="Clum A."/>
            <person name="Lindquist E."/>
            <person name="Daum C."/>
            <person name="Ramamoorthy G.K."/>
            <person name="Gryganskyi A."/>
            <person name="Culley D."/>
            <person name="Magnuson J.K."/>
            <person name="James T.Y."/>
            <person name="O'Malley M.A."/>
            <person name="Stajich J.E."/>
            <person name="Spatafora J.W."/>
            <person name="Visel A."/>
            <person name="Grigoriev I.V."/>
        </authorList>
    </citation>
    <scope>NUCLEOTIDE SEQUENCE [LARGE SCALE GENOMIC DNA]</scope>
    <source>
        <strain evidence="7 8">CBS 931.73</strain>
    </source>
</reference>
<accession>A0A1Y1XXS0</accession>
<evidence type="ECO:0000313" key="7">
    <source>
        <dbReference type="EMBL" id="ORX90276.1"/>
    </source>
</evidence>
<comment type="caution">
    <text evidence="7">The sequence shown here is derived from an EMBL/GenBank/DDBJ whole genome shotgun (WGS) entry which is preliminary data.</text>
</comment>
<organism evidence="7 8">
    <name type="scientific">Basidiobolus meristosporus CBS 931.73</name>
    <dbReference type="NCBI Taxonomy" id="1314790"/>
    <lineage>
        <taxon>Eukaryota</taxon>
        <taxon>Fungi</taxon>
        <taxon>Fungi incertae sedis</taxon>
        <taxon>Zoopagomycota</taxon>
        <taxon>Entomophthoromycotina</taxon>
        <taxon>Basidiobolomycetes</taxon>
        <taxon>Basidiobolales</taxon>
        <taxon>Basidiobolaceae</taxon>
        <taxon>Basidiobolus</taxon>
    </lineage>
</organism>
<dbReference type="PANTHER" id="PTHR12058:SF0">
    <property type="entry name" value="ACTIN-RELATED PROTEIN 2_3 COMPLEX SUBUNIT 2"/>
    <property type="match status" value="1"/>
</dbReference>
<evidence type="ECO:0000256" key="4">
    <source>
        <dbReference type="ARBA" id="ARBA00023203"/>
    </source>
</evidence>